<keyword evidence="9 13" id="KW-0779">Telomere</keyword>
<dbReference type="PRINTS" id="PR01365">
    <property type="entry name" value="TELOMERASERT"/>
</dbReference>
<evidence type="ECO:0000256" key="8">
    <source>
        <dbReference type="ARBA" id="ARBA00022842"/>
    </source>
</evidence>
<keyword evidence="10 13" id="KW-0695">RNA-directed DNA polymerase</keyword>
<comment type="catalytic activity">
    <reaction evidence="12 13">
        <text>DNA(n) + a 2'-deoxyribonucleoside 5'-triphosphate = DNA(n+1) + diphosphate</text>
        <dbReference type="Rhea" id="RHEA:22508"/>
        <dbReference type="Rhea" id="RHEA-COMP:17339"/>
        <dbReference type="Rhea" id="RHEA-COMP:17340"/>
        <dbReference type="ChEBI" id="CHEBI:33019"/>
        <dbReference type="ChEBI" id="CHEBI:61560"/>
        <dbReference type="ChEBI" id="CHEBI:173112"/>
        <dbReference type="EC" id="2.7.7.49"/>
    </reaction>
</comment>
<feature type="compositionally biased region" description="Low complexity" evidence="14">
    <location>
        <begin position="139"/>
        <end position="151"/>
    </location>
</feature>
<dbReference type="Gene3D" id="1.10.132.70">
    <property type="match status" value="1"/>
</dbReference>
<dbReference type="GO" id="GO:0000781">
    <property type="term" value="C:chromosome, telomeric region"/>
    <property type="evidence" value="ECO:0007669"/>
    <property type="project" value="UniProtKB-SubCell"/>
</dbReference>
<keyword evidence="5 13" id="KW-0808">Transferase</keyword>
<comment type="subcellular location">
    <subcellularLocation>
        <location evidence="13">Nucleus</location>
    </subcellularLocation>
    <subcellularLocation>
        <location evidence="13">Chromosome</location>
        <location evidence="13">Telomere</location>
    </subcellularLocation>
</comment>
<dbReference type="PANTHER" id="PTHR12066">
    <property type="entry name" value="TELOMERASE REVERSE TRANSCRIPTASE"/>
    <property type="match status" value="1"/>
</dbReference>
<reference evidence="16 17" key="1">
    <citation type="journal article" date="2015" name="Sci. Rep.">
        <title>The genome of Leishmania panamensis: insights into genomics of the L. (Viannia) subgenus.</title>
        <authorList>
            <person name="Llanes A."/>
            <person name="Restrepo C.M."/>
            <person name="Vecchio G.D."/>
            <person name="Anguizola F.J."/>
            <person name="Lleonart R."/>
        </authorList>
    </citation>
    <scope>NUCLEOTIDE SEQUENCE [LARGE SCALE GENOMIC DNA]</scope>
    <source>
        <strain evidence="16 17">MHOM/PA/94/PSC-1</strain>
    </source>
</reference>
<dbReference type="RefSeq" id="XP_010703338.1">
    <property type="nucleotide sequence ID" value="XM_010705036.1"/>
</dbReference>
<evidence type="ECO:0000313" key="16">
    <source>
        <dbReference type="EMBL" id="AIO02538.1"/>
    </source>
</evidence>
<keyword evidence="4 13" id="KW-0158">Chromosome</keyword>
<evidence type="ECO:0000313" key="17">
    <source>
        <dbReference type="Proteomes" id="UP000063063"/>
    </source>
</evidence>
<keyword evidence="7 13" id="KW-0479">Metal-binding</keyword>
<evidence type="ECO:0000256" key="11">
    <source>
        <dbReference type="ARBA" id="ARBA00023242"/>
    </source>
</evidence>
<dbReference type="GeneID" id="22579431"/>
<feature type="region of interest" description="Disordered" evidence="14">
    <location>
        <begin position="129"/>
        <end position="154"/>
    </location>
</feature>
<keyword evidence="17" id="KW-1185">Reference proteome</keyword>
<dbReference type="GO" id="GO:0046872">
    <property type="term" value="F:metal ion binding"/>
    <property type="evidence" value="ECO:0007669"/>
    <property type="project" value="UniProtKB-KW"/>
</dbReference>
<dbReference type="GO" id="GO:0070034">
    <property type="term" value="F:telomerase RNA binding"/>
    <property type="evidence" value="ECO:0007669"/>
    <property type="project" value="TreeGrafter"/>
</dbReference>
<evidence type="ECO:0000256" key="1">
    <source>
        <dbReference type="ARBA" id="ARBA00008001"/>
    </source>
</evidence>
<dbReference type="Proteomes" id="UP000063063">
    <property type="component" value="Chromosome 35"/>
</dbReference>
<keyword evidence="8 13" id="KW-0460">Magnesium</keyword>
<dbReference type="EC" id="2.7.7.49" evidence="2 13"/>
<dbReference type="VEuPathDB" id="TriTrypDB:LPMP_354030"/>
<evidence type="ECO:0000256" key="6">
    <source>
        <dbReference type="ARBA" id="ARBA00022695"/>
    </source>
</evidence>
<comment type="function">
    <text evidence="13">Telomerase is a ribonucleoprotein enzyme essential for the replication of chromosome termini in most eukaryotes. It elongates telomeres. It is a reverse transcriptase that adds simple sequence repeats to chromosome ends by copying a template sequence within the RNA component of the enzyme.</text>
</comment>
<evidence type="ECO:0000256" key="7">
    <source>
        <dbReference type="ARBA" id="ARBA00022723"/>
    </source>
</evidence>
<evidence type="ECO:0000256" key="4">
    <source>
        <dbReference type="ARBA" id="ARBA00022454"/>
    </source>
</evidence>
<evidence type="ECO:0000256" key="14">
    <source>
        <dbReference type="SAM" id="MobiDB-lite"/>
    </source>
</evidence>
<evidence type="ECO:0000256" key="10">
    <source>
        <dbReference type="ARBA" id="ARBA00022918"/>
    </source>
</evidence>
<dbReference type="GO" id="GO:0007004">
    <property type="term" value="P:telomere maintenance via telomerase"/>
    <property type="evidence" value="ECO:0007669"/>
    <property type="project" value="TreeGrafter"/>
</dbReference>
<dbReference type="OrthoDB" id="289721at2759"/>
<gene>
    <name evidence="16" type="primary">TERT</name>
    <name evidence="16" type="ORF">LPMP_354030</name>
</gene>
<evidence type="ECO:0000256" key="5">
    <source>
        <dbReference type="ARBA" id="ARBA00022679"/>
    </source>
</evidence>
<evidence type="ECO:0000256" key="9">
    <source>
        <dbReference type="ARBA" id="ARBA00022895"/>
    </source>
</evidence>
<evidence type="ECO:0000256" key="3">
    <source>
        <dbReference type="ARBA" id="ARBA00016182"/>
    </source>
</evidence>
<dbReference type="InterPro" id="IPR003545">
    <property type="entry name" value="Telomerase_RT"/>
</dbReference>
<evidence type="ECO:0000256" key="13">
    <source>
        <dbReference type="RuleBase" id="RU365061"/>
    </source>
</evidence>
<evidence type="ECO:0000256" key="12">
    <source>
        <dbReference type="ARBA" id="ARBA00048173"/>
    </source>
</evidence>
<feature type="domain" description="Reverse transcriptase" evidence="15">
    <location>
        <begin position="777"/>
        <end position="1169"/>
    </location>
</feature>
<protein>
    <recommendedName>
        <fullName evidence="3 13">Telomerase reverse transcriptase</fullName>
        <ecNumber evidence="2 13">2.7.7.49</ecNumber>
    </recommendedName>
    <alternativeName>
        <fullName evidence="13">Telomerase catalytic subunit</fullName>
    </alternativeName>
</protein>
<keyword evidence="6 13" id="KW-0548">Nucleotidyltransferase</keyword>
<dbReference type="GO" id="GO:0000333">
    <property type="term" value="C:telomerase catalytic core complex"/>
    <property type="evidence" value="ECO:0007669"/>
    <property type="project" value="TreeGrafter"/>
</dbReference>
<dbReference type="InterPro" id="IPR000477">
    <property type="entry name" value="RT_dom"/>
</dbReference>
<dbReference type="PROSITE" id="PS50878">
    <property type="entry name" value="RT_POL"/>
    <property type="match status" value="1"/>
</dbReference>
<dbReference type="eggNOG" id="KOG1005">
    <property type="taxonomic scope" value="Eukaryota"/>
</dbReference>
<proteinExistence type="inferred from homology"/>
<accession>A0A088S2A6</accession>
<keyword evidence="11 13" id="KW-0539">Nucleus</keyword>
<dbReference type="CDD" id="cd01648">
    <property type="entry name" value="TERT"/>
    <property type="match status" value="1"/>
</dbReference>
<sequence length="1452" mass="157519">MSSSFPSILGFVGPLSLKSFLEQYFGLRLTFSVEAASPPRATTEAETPSAARFRALHDVVLPPNQSFLVVVYVALHASSPPPPITAPGCTTPATLASGCGASATGLGWLRQPLAHQPVVATAHDTCVKRGSLTDRPNPSSVSSLSTGKSGSARGPWRASVPWLLYTNTSHRPFTDVLLRHPWWASFAACLGPAAMGFIEMYCPIVLQLEAMAGGVQVLGPALKHAALETSFSVAAQSSEMKGLPPHRGANVSSRGVKRAAHAGVCTAPLPLPKQRRVETVEELLKAKAGGGLQRGVALSSHPCKDGPSATPVRSAAIPATWAAALLRTDVPRIRLYSVRISDSDYVDDGDGALPLPAGFLEAQWLRRHPHSLHSVLQTALPKRTAYGASTRRCSVCTSERGAGYTSVEDIPMRHVAHVFRWLVLQPSQGSADASPTTPLRFDLPSYLRRVLSTVLDQCSRLDLRGAALKHAGYVEEAFHRQQQGVEPWDVQRLSTPVCVVVSYLRTLLSTLRWAPLKGAKEGSFWGITAAGSEHVLDALMRAVQGWLIAGRHAVVPVSRFLDGVPVAQVPWLNGFYTSPSTSSSAATSSAARHARHERSRVQQRVWLQFILFLTQDILPFLVRASFTVTWSSKNTHTLLFFSVAVWRRLVRHEVRRTQSFGATRPQMALTLGSVRHASVERAALPSASSTCGGVATTALASLHSVASTASAVNSAPKDVWCAVRTAGAMTHRGAHANLSTHSGGASCLYAGVRFRPDGRKLRPIAVVRSAPLRSLKEMARGSPSPYSYSHSIARLLCRLGCSDTDGQLPAATATLLRRVQARSRRNHRTGFRRFRHPLPTHLPHRAALQNALRCLVSGVEEQRVRDGLPRLSNLSHQDEYAELRSFCEEVRGGHALSCEGLAGTASAASPNPPQGAAACFTPCAMQTVTLVRSDASRCYDNLPQERVLAAVASLVKHDAYRVLHFTVIHALNGEAAHAGGCLLRRAFTTRTIPYTEMECGVLARIPRGHIYWEEEEGRTQGGPHATAAASCAGDPRSRCGPNFISGAAVRALLSEHVRHHLVVVSGGSLFEQRVGIVQGSPVAMLLCDYLFADVVDTALSCILSEHAERSLLLRRVDDVLVATASPAAAERCLQAMQRGWPSVGYLSNPSKLTLSNACGSFVPWCGLLLHDTTLEVSVEWRRIGALLTSLRVGDPRYVHRGDREPLYFTQRFLAVLQLRVVPTALCGRLNSKTRQLQTFYEVGLLWSRVVLEKVQETLPVARNRDVAVLLLRPLAVCVGRLWRLLHRHQRFLAARQSSCGVSAAEVRACVLTALHRTVQAKLRVLQARTIRVMCAQRGLPQRGASSLNRCPKSLCAHKAPSAGHQGCKRRRKGCRRRLNPRTRLRSFWWMAAAEVELQWRRALGALHRAASRALPGHESTAPSSATSASLLMEDGLGSMHARALSATRLSQA</sequence>
<dbReference type="PANTHER" id="PTHR12066:SF0">
    <property type="entry name" value="TELOMERASE REVERSE TRANSCRIPTASE"/>
    <property type="match status" value="1"/>
</dbReference>
<dbReference type="KEGG" id="lpan:LPMP_354030"/>
<dbReference type="VEuPathDB" id="TriTrypDB:LPAL13_350048300"/>
<comment type="similarity">
    <text evidence="1 13">Belongs to the reverse transcriptase family. Telomerase subfamily.</text>
</comment>
<dbReference type="Pfam" id="PF12009">
    <property type="entry name" value="Telomerase_RBD"/>
    <property type="match status" value="1"/>
</dbReference>
<evidence type="ECO:0000259" key="15">
    <source>
        <dbReference type="PROSITE" id="PS50878"/>
    </source>
</evidence>
<name>A0A088S2A6_LEIPA</name>
<dbReference type="InterPro" id="IPR021891">
    <property type="entry name" value="Telomerase_RBD"/>
</dbReference>
<dbReference type="EMBL" id="CP009404">
    <property type="protein sequence ID" value="AIO02538.1"/>
    <property type="molecule type" value="Genomic_DNA"/>
</dbReference>
<organism evidence="16 17">
    <name type="scientific">Leishmania panamensis</name>
    <dbReference type="NCBI Taxonomy" id="5679"/>
    <lineage>
        <taxon>Eukaryota</taxon>
        <taxon>Discoba</taxon>
        <taxon>Euglenozoa</taxon>
        <taxon>Kinetoplastea</taxon>
        <taxon>Metakinetoplastina</taxon>
        <taxon>Trypanosomatida</taxon>
        <taxon>Trypanosomatidae</taxon>
        <taxon>Leishmaniinae</taxon>
        <taxon>Leishmania</taxon>
        <taxon>Leishmania guyanensis species complex</taxon>
    </lineage>
</organism>
<dbReference type="SMART" id="SM00975">
    <property type="entry name" value="Telomerase_RBD"/>
    <property type="match status" value="1"/>
</dbReference>
<evidence type="ECO:0000256" key="2">
    <source>
        <dbReference type="ARBA" id="ARBA00012493"/>
    </source>
</evidence>
<dbReference type="GO" id="GO:0003720">
    <property type="term" value="F:telomerase activity"/>
    <property type="evidence" value="ECO:0007669"/>
    <property type="project" value="InterPro"/>
</dbReference>
<dbReference type="GO" id="GO:0042162">
    <property type="term" value="F:telomeric DNA binding"/>
    <property type="evidence" value="ECO:0007669"/>
    <property type="project" value="TreeGrafter"/>
</dbReference>